<evidence type="ECO:0000313" key="1">
    <source>
        <dbReference type="EMBL" id="ABC77400.1"/>
    </source>
</evidence>
<dbReference type="SUPFAM" id="SSF53448">
    <property type="entry name" value="Nucleotide-diphospho-sugar transferases"/>
    <property type="match status" value="1"/>
</dbReference>
<evidence type="ECO:0000313" key="2">
    <source>
        <dbReference type="Proteomes" id="UP000001933"/>
    </source>
</evidence>
<proteinExistence type="predicted"/>
<dbReference type="RefSeq" id="WP_011417422.1">
    <property type="nucleotide sequence ID" value="NC_007759.1"/>
</dbReference>
<dbReference type="OrthoDB" id="5391853at2"/>
<dbReference type="eggNOG" id="COG1215">
    <property type="taxonomic scope" value="Bacteria"/>
</dbReference>
<dbReference type="STRING" id="56780.SYN_01970"/>
<accession>Q2LTI7</accession>
<dbReference type="KEGG" id="sat:SYN_01970"/>
<reference evidence="1 2" key="1">
    <citation type="journal article" date="2007" name="Proc. Natl. Acad. Sci. U.S.A.">
        <title>The genome of Syntrophus aciditrophicus: life at the thermodynamic limit of microbial growth.</title>
        <authorList>
            <person name="McInerney M.J."/>
            <person name="Rohlin L."/>
            <person name="Mouttaki H."/>
            <person name="Kim U."/>
            <person name="Krupp R.S."/>
            <person name="Rios-Hernandez L."/>
            <person name="Sieber J."/>
            <person name="Struchtemeyer C.G."/>
            <person name="Bhattacharyya A."/>
            <person name="Campbell J.W."/>
            <person name="Gunsalus R.P."/>
        </authorList>
    </citation>
    <scope>NUCLEOTIDE SEQUENCE [LARGE SCALE GENOMIC DNA]</scope>
    <source>
        <strain evidence="1 2">SB</strain>
    </source>
</reference>
<dbReference type="Proteomes" id="UP000001933">
    <property type="component" value="Chromosome"/>
</dbReference>
<name>Q2LTI7_SYNAS</name>
<dbReference type="InParanoid" id="Q2LTI7"/>
<dbReference type="AlphaFoldDB" id="Q2LTI7"/>
<dbReference type="InterPro" id="IPR029044">
    <property type="entry name" value="Nucleotide-diphossugar_trans"/>
</dbReference>
<protein>
    <submittedName>
        <fullName evidence="1">Hypothetical cytosolic protein</fullName>
    </submittedName>
</protein>
<gene>
    <name evidence="1" type="ORF">SYN_01970</name>
</gene>
<organism evidence="1 2">
    <name type="scientific">Syntrophus aciditrophicus (strain SB)</name>
    <dbReference type="NCBI Taxonomy" id="56780"/>
    <lineage>
        <taxon>Bacteria</taxon>
        <taxon>Pseudomonadati</taxon>
        <taxon>Thermodesulfobacteriota</taxon>
        <taxon>Syntrophia</taxon>
        <taxon>Syntrophales</taxon>
        <taxon>Syntrophaceae</taxon>
        <taxon>Syntrophus</taxon>
    </lineage>
</organism>
<dbReference type="HOGENOM" id="CLU_048229_0_0_7"/>
<dbReference type="Gene3D" id="3.90.550.10">
    <property type="entry name" value="Spore Coat Polysaccharide Biosynthesis Protein SpsA, Chain A"/>
    <property type="match status" value="1"/>
</dbReference>
<keyword evidence="2" id="KW-1185">Reference proteome</keyword>
<dbReference type="EMBL" id="CP000252">
    <property type="protein sequence ID" value="ABC77400.1"/>
    <property type="molecule type" value="Genomic_DNA"/>
</dbReference>
<sequence>MTLARNVSDYLRKCRLEVAPSLISGSDSFRNLSQVVVIPALAEKRHLFKTLASLARNDPKELERTLIICVINNRPFPFVSGEALQNNQETLAILEDLTAGRRPSAEKNNADSRESFREILQSRLRLAYLDASSAGQGMPVKQGGVGLARKMGLDAGLAVMDHEKSGDGRLLCLDADSPVAENYFSAIRQFYESHNSDAAVVSYAHPFPDDPLLLAAICNYEIFLRYYVLGLNYAESPYAFHTVGSTMSCTARGYVAVRGMNRREAGEDFYFLNKLAKLSPMGKITRTRVYPSSRPSRRVPFGTGRRMSDCLEGRDRKDVFYDPRVFSVLKKWQKEMRDCIAEGGNFMLKLAGDISPHLVFFLEAVNFPSAWDRICRTHKNPEKRAWHFQEWFDAFQTLKLIHYLTKVSCPAVELWQAVPILLEWAEQPVPESLRVFHSGNSPGLAEHIELLQHLRDIEQG</sequence>